<accession>A0A1B3XML8</accession>
<dbReference type="Gene3D" id="3.40.50.300">
    <property type="entry name" value="P-loop containing nucleotide triphosphate hydrolases"/>
    <property type="match status" value="1"/>
</dbReference>
<dbReference type="PANTHER" id="PTHR30050:SF4">
    <property type="entry name" value="ATP-BINDING PROTEIN RV3427C IN INSERTION SEQUENCE-RELATED"/>
    <property type="match status" value="1"/>
</dbReference>
<name>A0A1B3XML8_9BACI</name>
<dbReference type="PANTHER" id="PTHR30050">
    <property type="entry name" value="CHROMOSOMAL REPLICATION INITIATOR PROTEIN DNAA"/>
    <property type="match status" value="1"/>
</dbReference>
<reference evidence="2 3" key="1">
    <citation type="submission" date="2016-08" db="EMBL/GenBank/DDBJ databases">
        <title>Complete genome sequence of Bacillus muralis G25-68, a strain with toxicity to nematodes.</title>
        <authorList>
            <person name="Zheng Z."/>
        </authorList>
    </citation>
    <scope>NUCLEOTIDE SEQUENCE [LARGE SCALE GENOMIC DNA]</scope>
    <source>
        <strain evidence="2 3">G25-68</strain>
    </source>
</reference>
<dbReference type="EMBL" id="CP017080">
    <property type="protein sequence ID" value="AOH54459.1"/>
    <property type="molecule type" value="Genomic_DNA"/>
</dbReference>
<dbReference type="InterPro" id="IPR013317">
    <property type="entry name" value="DnaA_dom"/>
</dbReference>
<dbReference type="InterPro" id="IPR027417">
    <property type="entry name" value="P-loop_NTPase"/>
</dbReference>
<dbReference type="Pfam" id="PF00308">
    <property type="entry name" value="Bac_DnaA"/>
    <property type="match status" value="1"/>
</dbReference>
<protein>
    <recommendedName>
        <fullName evidence="1">Chromosomal replication initiator protein DnaA ATPAse domain-containing protein</fullName>
    </recommendedName>
</protein>
<gene>
    <name evidence="2" type="ORF">ABE28_008850</name>
</gene>
<feature type="domain" description="Chromosomal replication initiator protein DnaA ATPAse" evidence="1">
    <location>
        <begin position="92"/>
        <end position="200"/>
    </location>
</feature>
<dbReference type="AlphaFoldDB" id="A0A1B3XML8"/>
<evidence type="ECO:0000313" key="3">
    <source>
        <dbReference type="Proteomes" id="UP000077926"/>
    </source>
</evidence>
<sequence>MRIRYQNATIPDEYEEYTFKNFEKREDVHDLMVTKIVEYLKNFPNQRPEPTWKDGKQERFKGPSFGFIATFGEQRIKNIGDPNARNDLKRKHNNYGIGKSHLTISAAKFLLKSGYRVQVVSDPVFIQDLMTAKFNNDKGESFNNILSSVTAYADFVIWDDLGKLKWTEPREDLYYQIFNELYKQGKPVIFSSNEDIETLSDKIGQAAASRLKGMCKGFLYPVEGKDQR</sequence>
<dbReference type="KEGG" id="bmur:ABE28_008850"/>
<dbReference type="STRING" id="264697.ABE28_008850"/>
<evidence type="ECO:0000259" key="1">
    <source>
        <dbReference type="Pfam" id="PF00308"/>
    </source>
</evidence>
<evidence type="ECO:0000313" key="2">
    <source>
        <dbReference type="EMBL" id="AOH54459.1"/>
    </source>
</evidence>
<proteinExistence type="predicted"/>
<dbReference type="Proteomes" id="UP000077926">
    <property type="component" value="Chromosome"/>
</dbReference>
<dbReference type="SUPFAM" id="SSF52540">
    <property type="entry name" value="P-loop containing nucleoside triphosphate hydrolases"/>
    <property type="match status" value="1"/>
</dbReference>
<keyword evidence="3" id="KW-1185">Reference proteome</keyword>
<dbReference type="GO" id="GO:0006260">
    <property type="term" value="P:DNA replication"/>
    <property type="evidence" value="ECO:0007669"/>
    <property type="project" value="TreeGrafter"/>
</dbReference>
<organism evidence="2 3">
    <name type="scientific">Peribacillus muralis</name>
    <dbReference type="NCBI Taxonomy" id="264697"/>
    <lineage>
        <taxon>Bacteria</taxon>
        <taxon>Bacillati</taxon>
        <taxon>Bacillota</taxon>
        <taxon>Bacilli</taxon>
        <taxon>Bacillales</taxon>
        <taxon>Bacillaceae</taxon>
        <taxon>Peribacillus</taxon>
    </lineage>
</organism>